<dbReference type="STRING" id="180088.A0A1J8QIU6"/>
<proteinExistence type="predicted"/>
<dbReference type="OrthoDB" id="428577at2759"/>
<organism evidence="2 3">
    <name type="scientific">Rhizopogon vesiculosus</name>
    <dbReference type="NCBI Taxonomy" id="180088"/>
    <lineage>
        <taxon>Eukaryota</taxon>
        <taxon>Fungi</taxon>
        <taxon>Dikarya</taxon>
        <taxon>Basidiomycota</taxon>
        <taxon>Agaricomycotina</taxon>
        <taxon>Agaricomycetes</taxon>
        <taxon>Agaricomycetidae</taxon>
        <taxon>Boletales</taxon>
        <taxon>Suillineae</taxon>
        <taxon>Rhizopogonaceae</taxon>
        <taxon>Rhizopogon</taxon>
    </lineage>
</organism>
<evidence type="ECO:0000313" key="2">
    <source>
        <dbReference type="EMBL" id="OJA13312.1"/>
    </source>
</evidence>
<feature type="non-terminal residue" evidence="2">
    <location>
        <position position="368"/>
    </location>
</feature>
<reference evidence="2 3" key="1">
    <citation type="submission" date="2016-03" db="EMBL/GenBank/DDBJ databases">
        <title>Comparative genomics of the ectomycorrhizal sister species Rhizopogon vinicolor and Rhizopogon vesiculosus (Basidiomycota: Boletales) reveals a divergence of the mating type B locus.</title>
        <authorList>
            <person name="Mujic A.B."/>
            <person name="Kuo A."/>
            <person name="Tritt A."/>
            <person name="Lipzen A."/>
            <person name="Chen C."/>
            <person name="Johnson J."/>
            <person name="Sharma A."/>
            <person name="Barry K."/>
            <person name="Grigoriev I.V."/>
            <person name="Spatafora J.W."/>
        </authorList>
    </citation>
    <scope>NUCLEOTIDE SEQUENCE [LARGE SCALE GENOMIC DNA]</scope>
    <source>
        <strain evidence="2 3">AM-OR11-056</strain>
    </source>
</reference>
<evidence type="ECO:0000313" key="3">
    <source>
        <dbReference type="Proteomes" id="UP000183567"/>
    </source>
</evidence>
<comment type="caution">
    <text evidence="2">The sequence shown here is derived from an EMBL/GenBank/DDBJ whole genome shotgun (WGS) entry which is preliminary data.</text>
</comment>
<keyword evidence="3" id="KW-1185">Reference proteome</keyword>
<dbReference type="PRINTS" id="PR00348">
    <property type="entry name" value="UBIQUITIN"/>
</dbReference>
<gene>
    <name evidence="2" type="ORF">AZE42_12741</name>
</gene>
<dbReference type="SUPFAM" id="SSF54236">
    <property type="entry name" value="Ubiquitin-like"/>
    <property type="match status" value="1"/>
</dbReference>
<name>A0A1J8QIU6_9AGAM</name>
<dbReference type="EMBL" id="LVVM01004218">
    <property type="protein sequence ID" value="OJA13312.1"/>
    <property type="molecule type" value="Genomic_DNA"/>
</dbReference>
<dbReference type="Gene3D" id="3.10.20.90">
    <property type="entry name" value="Phosphatidylinositol 3-kinase Catalytic Subunit, Chain A, domain 1"/>
    <property type="match status" value="1"/>
</dbReference>
<evidence type="ECO:0000259" key="1">
    <source>
        <dbReference type="PROSITE" id="PS50053"/>
    </source>
</evidence>
<dbReference type="InterPro" id="IPR019956">
    <property type="entry name" value="Ubiquitin_dom"/>
</dbReference>
<dbReference type="InterPro" id="IPR050158">
    <property type="entry name" value="Ubiquitin_ubiquitin-like"/>
</dbReference>
<dbReference type="SMART" id="SM00213">
    <property type="entry name" value="UBQ"/>
    <property type="match status" value="1"/>
</dbReference>
<dbReference type="PROSITE" id="PS00299">
    <property type="entry name" value="UBIQUITIN_1"/>
    <property type="match status" value="1"/>
</dbReference>
<dbReference type="InterPro" id="IPR000626">
    <property type="entry name" value="Ubiquitin-like_dom"/>
</dbReference>
<sequence length="368" mass="40485">MHIPNTPRCARVMVTSGPSSYNQTYLRINQDEPLVAFYNKCSPCEPLSADLPRHGNGCSASMLSIDSGSLGISFQRTIRVPETKGLNKLPPGLGDFPLYNVAEFTHILPQDMVEKGGLFFAMYRKFDQMRLTMWLRFTGNKPFAIRIYVGGVNGISGEPMIPNMATLLKRQNGIEKKKDYIVVPEQPWLDGIATGPGVVKQFVAVPYGSGYSIEHQITGTETTGGIQFEVIPTYQTLVRFDGRDIYRTPRELGLSICSVITMTSLEEALSGTGMQASPGMGMQVSSWTGMQVFVQTLTGKIITVDTHASHTIYSLKATIQDKEGIPLDQQHLIFAGVALEDDRTLADYNIAKDDTIHLVLKLRGGGEL</sequence>
<feature type="domain" description="Ubiquitin-like" evidence="1">
    <location>
        <begin position="290"/>
        <end position="365"/>
    </location>
</feature>
<dbReference type="InterPro" id="IPR019954">
    <property type="entry name" value="Ubiquitin_CS"/>
</dbReference>
<protein>
    <recommendedName>
        <fullName evidence="1">Ubiquitin-like domain-containing protein</fullName>
    </recommendedName>
</protein>
<dbReference type="InterPro" id="IPR029071">
    <property type="entry name" value="Ubiquitin-like_domsf"/>
</dbReference>
<dbReference type="FunFam" id="3.10.20.90:FF:000222">
    <property type="entry name" value="Polyubiquitin 5"/>
    <property type="match status" value="1"/>
</dbReference>
<dbReference type="AlphaFoldDB" id="A0A1J8QIU6"/>
<dbReference type="Proteomes" id="UP000183567">
    <property type="component" value="Unassembled WGS sequence"/>
</dbReference>
<dbReference type="Pfam" id="PF00240">
    <property type="entry name" value="ubiquitin"/>
    <property type="match status" value="1"/>
</dbReference>
<dbReference type="PROSITE" id="PS50053">
    <property type="entry name" value="UBIQUITIN_2"/>
    <property type="match status" value="1"/>
</dbReference>
<accession>A0A1J8QIU6</accession>
<dbReference type="PANTHER" id="PTHR10666">
    <property type="entry name" value="UBIQUITIN"/>
    <property type="match status" value="1"/>
</dbReference>